<accession>A0AAV5QL53</accession>
<comment type="similarity">
    <text evidence="2 6">Belongs to the CDC50/LEM3 family.</text>
</comment>
<feature type="transmembrane region" description="Helical" evidence="8">
    <location>
        <begin position="49"/>
        <end position="72"/>
    </location>
</feature>
<dbReference type="Proteomes" id="UP001360560">
    <property type="component" value="Unassembled WGS sequence"/>
</dbReference>
<keyword evidence="5 6" id="KW-0472">Membrane</keyword>
<keyword evidence="3 8" id="KW-0812">Transmembrane</keyword>
<evidence type="ECO:0000313" key="9">
    <source>
        <dbReference type="EMBL" id="GMM35426.1"/>
    </source>
</evidence>
<dbReference type="EMBL" id="BTFZ01000006">
    <property type="protein sequence ID" value="GMM35426.1"/>
    <property type="molecule type" value="Genomic_DNA"/>
</dbReference>
<name>A0AAV5QL53_9ASCO</name>
<evidence type="ECO:0000256" key="5">
    <source>
        <dbReference type="ARBA" id="ARBA00023136"/>
    </source>
</evidence>
<dbReference type="GO" id="GO:0045332">
    <property type="term" value="P:phospholipid translocation"/>
    <property type="evidence" value="ECO:0007669"/>
    <property type="project" value="UniProtKB-UniRule"/>
</dbReference>
<dbReference type="PANTHER" id="PTHR10926">
    <property type="entry name" value="CELL CYCLE CONTROL PROTEIN 50"/>
    <property type="match status" value="1"/>
</dbReference>
<organism evidence="9 10">
    <name type="scientific">Saccharomycopsis crataegensis</name>
    <dbReference type="NCBI Taxonomy" id="43959"/>
    <lineage>
        <taxon>Eukaryota</taxon>
        <taxon>Fungi</taxon>
        <taxon>Dikarya</taxon>
        <taxon>Ascomycota</taxon>
        <taxon>Saccharomycotina</taxon>
        <taxon>Saccharomycetes</taxon>
        <taxon>Saccharomycopsidaceae</taxon>
        <taxon>Saccharomycopsis</taxon>
    </lineage>
</organism>
<gene>
    <name evidence="9" type="ORF">DASC09_027510</name>
</gene>
<keyword evidence="10" id="KW-1185">Reference proteome</keyword>
<dbReference type="InterPro" id="IPR005045">
    <property type="entry name" value="CDC50/LEM3_fam"/>
</dbReference>
<evidence type="ECO:0000313" key="10">
    <source>
        <dbReference type="Proteomes" id="UP001360560"/>
    </source>
</evidence>
<protein>
    <submittedName>
        <fullName evidence="9">Aminophospholipid translocase regulatory protein</fullName>
    </submittedName>
</protein>
<sequence length="401" mass="44849">MNFLRKRRGDDDSGLVDENSRHKSKKPANTAFKQQRLKSWQPILTPKSVLPLLLVIAVIFAPLGIVMLLASYNVQQIVIDYSKCSSLATSSYNSIGKKYYTQHFKQSSNTSPSWKITNKTVTVDSDNSYDTQVCSIQFTVPNSIDGPIYMYYKLTNFYQNHREYANSYDLSQLKGVAVSAGDVSSECSPLAKNSEGKAYYPCGLIANSYFNDTFSSPVLLNPQGSESEQNYTMSTTGISWSSDVNMYKNTEYSPSDVVPPPNWHKRYPNGYTDSNMPDISQDELFQNWMRVAGLPSFMKLVGKNTNDTLDDGNYRVDIELNYPTSIFGGKKYFVLTTNSVLGGRNLSLGIAYLVTAAICVLFGIIFLMKQIISPRKIGDNKYLDFNKGEQAGGGRGFRDIL</sequence>
<evidence type="ECO:0000256" key="2">
    <source>
        <dbReference type="ARBA" id="ARBA00009457"/>
    </source>
</evidence>
<dbReference type="RefSeq" id="XP_064852426.1">
    <property type="nucleotide sequence ID" value="XM_064996354.1"/>
</dbReference>
<dbReference type="GO" id="GO:0005783">
    <property type="term" value="C:endoplasmic reticulum"/>
    <property type="evidence" value="ECO:0007669"/>
    <property type="project" value="TreeGrafter"/>
</dbReference>
<dbReference type="GO" id="GO:0005794">
    <property type="term" value="C:Golgi apparatus"/>
    <property type="evidence" value="ECO:0007669"/>
    <property type="project" value="TreeGrafter"/>
</dbReference>
<keyword evidence="4 8" id="KW-1133">Transmembrane helix</keyword>
<evidence type="ECO:0000256" key="8">
    <source>
        <dbReference type="SAM" id="Phobius"/>
    </source>
</evidence>
<reference evidence="9 10" key="1">
    <citation type="journal article" date="2023" name="Elife">
        <title>Identification of key yeast species and microbe-microbe interactions impacting larval growth of Drosophila in the wild.</title>
        <authorList>
            <person name="Mure A."/>
            <person name="Sugiura Y."/>
            <person name="Maeda R."/>
            <person name="Honda K."/>
            <person name="Sakurai N."/>
            <person name="Takahashi Y."/>
            <person name="Watada M."/>
            <person name="Katoh T."/>
            <person name="Gotoh A."/>
            <person name="Gotoh Y."/>
            <person name="Taniguchi I."/>
            <person name="Nakamura K."/>
            <person name="Hayashi T."/>
            <person name="Katayama T."/>
            <person name="Uemura T."/>
            <person name="Hattori Y."/>
        </authorList>
    </citation>
    <scope>NUCLEOTIDE SEQUENCE [LARGE SCALE GENOMIC DNA]</scope>
    <source>
        <strain evidence="9 10">SC-9</strain>
    </source>
</reference>
<feature type="transmembrane region" description="Helical" evidence="8">
    <location>
        <begin position="346"/>
        <end position="367"/>
    </location>
</feature>
<evidence type="ECO:0000256" key="1">
    <source>
        <dbReference type="ARBA" id="ARBA00004141"/>
    </source>
</evidence>
<feature type="region of interest" description="Disordered" evidence="7">
    <location>
        <begin position="1"/>
        <end position="31"/>
    </location>
</feature>
<dbReference type="AlphaFoldDB" id="A0AAV5QL53"/>
<dbReference type="GeneID" id="90073405"/>
<evidence type="ECO:0000256" key="6">
    <source>
        <dbReference type="PIRNR" id="PIRNR015840"/>
    </source>
</evidence>
<comment type="caution">
    <text evidence="9">The sequence shown here is derived from an EMBL/GenBank/DDBJ whole genome shotgun (WGS) entry which is preliminary data.</text>
</comment>
<dbReference type="PANTHER" id="PTHR10926:SF0">
    <property type="entry name" value="CDC50, ISOFORM A"/>
    <property type="match status" value="1"/>
</dbReference>
<dbReference type="PIRSF" id="PIRSF015840">
    <property type="entry name" value="DUF284_TM_euk"/>
    <property type="match status" value="1"/>
</dbReference>
<dbReference type="GO" id="GO:0005886">
    <property type="term" value="C:plasma membrane"/>
    <property type="evidence" value="ECO:0007669"/>
    <property type="project" value="TreeGrafter"/>
</dbReference>
<proteinExistence type="inferred from homology"/>
<evidence type="ECO:0000256" key="4">
    <source>
        <dbReference type="ARBA" id="ARBA00022989"/>
    </source>
</evidence>
<comment type="subcellular location">
    <subcellularLocation>
        <location evidence="1">Membrane</location>
        <topology evidence="1">Multi-pass membrane protein</topology>
    </subcellularLocation>
</comment>
<evidence type="ECO:0000256" key="3">
    <source>
        <dbReference type="ARBA" id="ARBA00022692"/>
    </source>
</evidence>
<dbReference type="Pfam" id="PF03381">
    <property type="entry name" value="CDC50"/>
    <property type="match status" value="1"/>
</dbReference>
<evidence type="ECO:0000256" key="7">
    <source>
        <dbReference type="SAM" id="MobiDB-lite"/>
    </source>
</evidence>